<dbReference type="EMBL" id="KQ964271">
    <property type="protein sequence ID" value="KXJ86021.1"/>
    <property type="molecule type" value="Genomic_DNA"/>
</dbReference>
<accession>A0A136IM25</accession>
<gene>
    <name evidence="3" type="ORF">Micbo1qcDRAFT_209399</name>
</gene>
<dbReference type="InParanoid" id="A0A136IM25"/>
<sequence length="131" mass="14448">MATAAKGVAVSTPEEGNTDDRRPTAIPGWAIGLISMLGFVLALGGVLVWHFSTVERVRRDFGKPFRYWRVLGQALLCVTLVTPVRILLNKMGALHDCCGGLCTVGCMRQKLLEEEMEMSTRRSREVAQAKK</sequence>
<protein>
    <submittedName>
        <fullName evidence="3">Uncharacterized protein</fullName>
    </submittedName>
</protein>
<dbReference type="OrthoDB" id="10538797at2759"/>
<reference evidence="4" key="1">
    <citation type="submission" date="2016-02" db="EMBL/GenBank/DDBJ databases">
        <title>Draft genome sequence of Microdochium bolleyi, a fungal endophyte of beachgrass.</title>
        <authorList>
            <consortium name="DOE Joint Genome Institute"/>
            <person name="David A.S."/>
            <person name="May G."/>
            <person name="Haridas S."/>
            <person name="Lim J."/>
            <person name="Wang M."/>
            <person name="Labutti K."/>
            <person name="Lipzen A."/>
            <person name="Barry K."/>
            <person name="Grigoriev I.V."/>
        </authorList>
    </citation>
    <scope>NUCLEOTIDE SEQUENCE [LARGE SCALE GENOMIC DNA]</scope>
    <source>
        <strain evidence="4">J235TASD1</strain>
    </source>
</reference>
<dbReference type="Proteomes" id="UP000070501">
    <property type="component" value="Unassembled WGS sequence"/>
</dbReference>
<evidence type="ECO:0000256" key="2">
    <source>
        <dbReference type="SAM" id="Phobius"/>
    </source>
</evidence>
<proteinExistence type="predicted"/>
<keyword evidence="4" id="KW-1185">Reference proteome</keyword>
<feature type="region of interest" description="Disordered" evidence="1">
    <location>
        <begin position="1"/>
        <end position="23"/>
    </location>
</feature>
<dbReference type="AlphaFoldDB" id="A0A136IM25"/>
<keyword evidence="2" id="KW-1133">Transmembrane helix</keyword>
<keyword evidence="2" id="KW-0812">Transmembrane</keyword>
<feature type="transmembrane region" description="Helical" evidence="2">
    <location>
        <begin position="70"/>
        <end position="88"/>
    </location>
</feature>
<evidence type="ECO:0000313" key="3">
    <source>
        <dbReference type="EMBL" id="KXJ86021.1"/>
    </source>
</evidence>
<name>A0A136IM25_9PEZI</name>
<organism evidence="3 4">
    <name type="scientific">Microdochium bolleyi</name>
    <dbReference type="NCBI Taxonomy" id="196109"/>
    <lineage>
        <taxon>Eukaryota</taxon>
        <taxon>Fungi</taxon>
        <taxon>Dikarya</taxon>
        <taxon>Ascomycota</taxon>
        <taxon>Pezizomycotina</taxon>
        <taxon>Sordariomycetes</taxon>
        <taxon>Xylariomycetidae</taxon>
        <taxon>Xylariales</taxon>
        <taxon>Microdochiaceae</taxon>
        <taxon>Microdochium</taxon>
    </lineage>
</organism>
<keyword evidence="2" id="KW-0472">Membrane</keyword>
<feature type="transmembrane region" description="Helical" evidence="2">
    <location>
        <begin position="26"/>
        <end position="49"/>
    </location>
</feature>
<evidence type="ECO:0000313" key="4">
    <source>
        <dbReference type="Proteomes" id="UP000070501"/>
    </source>
</evidence>
<evidence type="ECO:0000256" key="1">
    <source>
        <dbReference type="SAM" id="MobiDB-lite"/>
    </source>
</evidence>